<dbReference type="OrthoDB" id="7870893at2"/>
<proteinExistence type="predicted"/>
<dbReference type="Proteomes" id="UP000199283">
    <property type="component" value="Unassembled WGS sequence"/>
</dbReference>
<reference evidence="1 2" key="1">
    <citation type="submission" date="2016-10" db="EMBL/GenBank/DDBJ databases">
        <authorList>
            <person name="de Groot N.N."/>
        </authorList>
    </citation>
    <scope>NUCLEOTIDE SEQUENCE [LARGE SCALE GENOMIC DNA]</scope>
    <source>
        <strain evidence="1 2">DSM 14858</strain>
    </source>
</reference>
<accession>A0A1H7M839</accession>
<dbReference type="AlphaFoldDB" id="A0A1H7M839"/>
<protein>
    <submittedName>
        <fullName evidence="1">Uncharacterized protein</fullName>
    </submittedName>
</protein>
<gene>
    <name evidence="1" type="ORF">SAMN04488526_1827</name>
</gene>
<keyword evidence="2" id="KW-1185">Reference proteome</keyword>
<dbReference type="STRING" id="188906.SAMN04488526_1827"/>
<name>A0A1H7M839_9RHOB</name>
<dbReference type="EMBL" id="FNZQ01000003">
    <property type="protein sequence ID" value="SEL07363.1"/>
    <property type="molecule type" value="Genomic_DNA"/>
</dbReference>
<sequence length="73" mass="8311">MTNTPPYKLRLGLITATVWKNDSFFSVDFSRSYKDASGHWQSTTSYAHADLLNIAKCAERAENWIARQTNADK</sequence>
<evidence type="ECO:0000313" key="1">
    <source>
        <dbReference type="EMBL" id="SEL07363.1"/>
    </source>
</evidence>
<evidence type="ECO:0000313" key="2">
    <source>
        <dbReference type="Proteomes" id="UP000199283"/>
    </source>
</evidence>
<organism evidence="1 2">
    <name type="scientific">Jannaschia helgolandensis</name>
    <dbReference type="NCBI Taxonomy" id="188906"/>
    <lineage>
        <taxon>Bacteria</taxon>
        <taxon>Pseudomonadati</taxon>
        <taxon>Pseudomonadota</taxon>
        <taxon>Alphaproteobacteria</taxon>
        <taxon>Rhodobacterales</taxon>
        <taxon>Roseobacteraceae</taxon>
        <taxon>Jannaschia</taxon>
    </lineage>
</organism>